<dbReference type="AlphaFoldDB" id="A0A5B7K3N8"/>
<feature type="region of interest" description="Disordered" evidence="1">
    <location>
        <begin position="46"/>
        <end position="79"/>
    </location>
</feature>
<reference evidence="2 3" key="1">
    <citation type="submission" date="2019-05" db="EMBL/GenBank/DDBJ databases">
        <title>Another draft genome of Portunus trituberculatus and its Hox gene families provides insights of decapod evolution.</title>
        <authorList>
            <person name="Jeong J.-H."/>
            <person name="Song I."/>
            <person name="Kim S."/>
            <person name="Choi T."/>
            <person name="Kim D."/>
            <person name="Ryu S."/>
            <person name="Kim W."/>
        </authorList>
    </citation>
    <scope>NUCLEOTIDE SEQUENCE [LARGE SCALE GENOMIC DNA]</scope>
    <source>
        <tissue evidence="2">Muscle</tissue>
    </source>
</reference>
<feature type="compositionally biased region" description="Basic residues" evidence="1">
    <location>
        <begin position="59"/>
        <end position="72"/>
    </location>
</feature>
<evidence type="ECO:0000256" key="1">
    <source>
        <dbReference type="SAM" id="MobiDB-lite"/>
    </source>
</evidence>
<dbReference type="Proteomes" id="UP000324222">
    <property type="component" value="Unassembled WGS sequence"/>
</dbReference>
<organism evidence="2 3">
    <name type="scientific">Portunus trituberculatus</name>
    <name type="common">Swimming crab</name>
    <name type="synonym">Neptunus trituberculatus</name>
    <dbReference type="NCBI Taxonomy" id="210409"/>
    <lineage>
        <taxon>Eukaryota</taxon>
        <taxon>Metazoa</taxon>
        <taxon>Ecdysozoa</taxon>
        <taxon>Arthropoda</taxon>
        <taxon>Crustacea</taxon>
        <taxon>Multicrustacea</taxon>
        <taxon>Malacostraca</taxon>
        <taxon>Eumalacostraca</taxon>
        <taxon>Eucarida</taxon>
        <taxon>Decapoda</taxon>
        <taxon>Pleocyemata</taxon>
        <taxon>Brachyura</taxon>
        <taxon>Eubrachyura</taxon>
        <taxon>Portunoidea</taxon>
        <taxon>Portunidae</taxon>
        <taxon>Portuninae</taxon>
        <taxon>Portunus</taxon>
    </lineage>
</organism>
<keyword evidence="3" id="KW-1185">Reference proteome</keyword>
<evidence type="ECO:0000313" key="3">
    <source>
        <dbReference type="Proteomes" id="UP000324222"/>
    </source>
</evidence>
<proteinExistence type="predicted"/>
<dbReference type="EMBL" id="VSRR010126211">
    <property type="protein sequence ID" value="MPD01214.1"/>
    <property type="molecule type" value="Genomic_DNA"/>
</dbReference>
<gene>
    <name evidence="2" type="ORF">E2C01_096732</name>
</gene>
<name>A0A5B7K3N8_PORTR</name>
<accession>A0A5B7K3N8</accession>
<comment type="caution">
    <text evidence="2">The sequence shown here is derived from an EMBL/GenBank/DDBJ whole genome shotgun (WGS) entry which is preliminary data.</text>
</comment>
<sequence>MEKSNHETTKHSTFKVTTAAFHPLFFYSSSSSSSYEYHYARIIHHHHHHHEPPAAHPITRSRIKKQGLRSHHAASGTPASPHLPLLFTFTKQPRREYFAVKTLKSRERKL</sequence>
<protein>
    <submittedName>
        <fullName evidence="2">Uncharacterized protein</fullName>
    </submittedName>
</protein>
<evidence type="ECO:0000313" key="2">
    <source>
        <dbReference type="EMBL" id="MPD01214.1"/>
    </source>
</evidence>